<sequence>MAVLPSPVSTPRKEHKESRSPPPPGPERSSQSTFCSMGVPPDPNSSDNPDRLAEWGDTMKAAAHCNKQIKMADATWTPDDTEDKQGYAAIFQDFWHKLEEKMHHPAQTHTVANGPHKRLPDSRQLNAEPALNGAPMWRQSKTRQKRVARGRDTPQL</sequence>
<proteinExistence type="predicted"/>
<accession>A0AAD1SCZ5</accession>
<feature type="region of interest" description="Disordered" evidence="1">
    <location>
        <begin position="101"/>
        <end position="156"/>
    </location>
</feature>
<dbReference type="EMBL" id="OW240916">
    <property type="protein sequence ID" value="CAH2296274.1"/>
    <property type="molecule type" value="Genomic_DNA"/>
</dbReference>
<evidence type="ECO:0000256" key="1">
    <source>
        <dbReference type="SAM" id="MobiDB-lite"/>
    </source>
</evidence>
<protein>
    <submittedName>
        <fullName evidence="2">Uncharacterized protein</fullName>
    </submittedName>
</protein>
<feature type="region of interest" description="Disordered" evidence="1">
    <location>
        <begin position="1"/>
        <end position="56"/>
    </location>
</feature>
<evidence type="ECO:0000313" key="3">
    <source>
        <dbReference type="Proteomes" id="UP001295444"/>
    </source>
</evidence>
<gene>
    <name evidence="2" type="ORF">PECUL_23A022518</name>
</gene>
<reference evidence="2" key="1">
    <citation type="submission" date="2022-03" db="EMBL/GenBank/DDBJ databases">
        <authorList>
            <person name="Alioto T."/>
            <person name="Alioto T."/>
            <person name="Gomez Garrido J."/>
        </authorList>
    </citation>
    <scope>NUCLEOTIDE SEQUENCE</scope>
</reference>
<name>A0AAD1SCZ5_PELCU</name>
<evidence type="ECO:0000313" key="2">
    <source>
        <dbReference type="EMBL" id="CAH2296274.1"/>
    </source>
</evidence>
<organism evidence="2 3">
    <name type="scientific">Pelobates cultripes</name>
    <name type="common">Western spadefoot toad</name>
    <dbReference type="NCBI Taxonomy" id="61616"/>
    <lineage>
        <taxon>Eukaryota</taxon>
        <taxon>Metazoa</taxon>
        <taxon>Chordata</taxon>
        <taxon>Craniata</taxon>
        <taxon>Vertebrata</taxon>
        <taxon>Euteleostomi</taxon>
        <taxon>Amphibia</taxon>
        <taxon>Batrachia</taxon>
        <taxon>Anura</taxon>
        <taxon>Pelobatoidea</taxon>
        <taxon>Pelobatidae</taxon>
        <taxon>Pelobates</taxon>
    </lineage>
</organism>
<keyword evidence="3" id="KW-1185">Reference proteome</keyword>
<dbReference type="Proteomes" id="UP001295444">
    <property type="component" value="Chromosome 05"/>
</dbReference>
<dbReference type="AlphaFoldDB" id="A0AAD1SCZ5"/>